<dbReference type="Proteomes" id="UP000716291">
    <property type="component" value="Unassembled WGS sequence"/>
</dbReference>
<proteinExistence type="predicted"/>
<evidence type="ECO:0000313" key="2">
    <source>
        <dbReference type="EMBL" id="KAG1306025.1"/>
    </source>
</evidence>
<dbReference type="OrthoDB" id="10272397at2759"/>
<keyword evidence="3" id="KW-1185">Reference proteome</keyword>
<evidence type="ECO:0000256" key="1">
    <source>
        <dbReference type="SAM" id="MobiDB-lite"/>
    </source>
</evidence>
<accession>A0A9P6X5U8</accession>
<organism evidence="2 3">
    <name type="scientific">Rhizopus oryzae</name>
    <name type="common">Mucormycosis agent</name>
    <name type="synonym">Rhizopus arrhizus var. delemar</name>
    <dbReference type="NCBI Taxonomy" id="64495"/>
    <lineage>
        <taxon>Eukaryota</taxon>
        <taxon>Fungi</taxon>
        <taxon>Fungi incertae sedis</taxon>
        <taxon>Mucoromycota</taxon>
        <taxon>Mucoromycotina</taxon>
        <taxon>Mucoromycetes</taxon>
        <taxon>Mucorales</taxon>
        <taxon>Mucorineae</taxon>
        <taxon>Rhizopodaceae</taxon>
        <taxon>Rhizopus</taxon>
    </lineage>
</organism>
<comment type="caution">
    <text evidence="2">The sequence shown here is derived from an EMBL/GenBank/DDBJ whole genome shotgun (WGS) entry which is preliminary data.</text>
</comment>
<evidence type="ECO:0000313" key="3">
    <source>
        <dbReference type="Proteomes" id="UP000716291"/>
    </source>
</evidence>
<reference evidence="2" key="1">
    <citation type="journal article" date="2020" name="Microb. Genom.">
        <title>Genetic diversity of clinical and environmental Mucorales isolates obtained from an investigation of mucormycosis cases among solid organ transplant recipients.</title>
        <authorList>
            <person name="Nguyen M.H."/>
            <person name="Kaul D."/>
            <person name="Muto C."/>
            <person name="Cheng S.J."/>
            <person name="Richter R.A."/>
            <person name="Bruno V.M."/>
            <person name="Liu G."/>
            <person name="Beyhan S."/>
            <person name="Sundermann A.J."/>
            <person name="Mounaud S."/>
            <person name="Pasculle A.W."/>
            <person name="Nierman W.C."/>
            <person name="Driscoll E."/>
            <person name="Cumbie R."/>
            <person name="Clancy C.J."/>
            <person name="Dupont C.L."/>
        </authorList>
    </citation>
    <scope>NUCLEOTIDE SEQUENCE</scope>
    <source>
        <strain evidence="2">GL11</strain>
    </source>
</reference>
<dbReference type="EMBL" id="JAANQT010001225">
    <property type="protein sequence ID" value="KAG1306025.1"/>
    <property type="molecule type" value="Genomic_DNA"/>
</dbReference>
<sequence length="292" mass="34022">MSVSLTPLNNIRLKQLKYSKQSQSLPKLSDFKQKRRWAFTNKPLTFFNQQRMLNKSERTVNAWPSTVSLLQKTKNQKLEFKPQKQWIYHPVSGTWNTQTMILKQQTPLPTILSRWAPKTTGGTRPNNKTVDRTPIPKTNNNQQLITLQYPIRWDTSRRTSRSVYQQSGKDNESPLAVIRNTRRLSDSITQETISMEIEENSPQYLGTASMSTLRNGRYSSFARDHTREGLHMQNQPERCVRRSIHSPSLMSISFLSEPSTRVPWLQLQYANNEYLGSYEENQQIDIKNQTSD</sequence>
<dbReference type="AlphaFoldDB" id="A0A9P6X5U8"/>
<protein>
    <submittedName>
        <fullName evidence="2">Uncharacterized protein</fullName>
    </submittedName>
</protein>
<feature type="region of interest" description="Disordered" evidence="1">
    <location>
        <begin position="114"/>
        <end position="138"/>
    </location>
</feature>
<gene>
    <name evidence="2" type="ORF">G6F64_007912</name>
</gene>
<name>A0A9P6X5U8_RHIOR</name>